<dbReference type="KEGG" id="afy:BW247_13600"/>
<dbReference type="Gene3D" id="3.40.50.300">
    <property type="entry name" value="P-loop containing nucleotide triphosphate hydrolases"/>
    <property type="match status" value="2"/>
</dbReference>
<dbReference type="PANTHER" id="PTHR42939:SF1">
    <property type="entry name" value="ABC TRANSPORTER ATP-BINDING PROTEIN ALBC-RELATED"/>
    <property type="match status" value="1"/>
</dbReference>
<dbReference type="PROSITE" id="PS50893">
    <property type="entry name" value="ABC_TRANSPORTER_2"/>
    <property type="match status" value="1"/>
</dbReference>
<reference evidence="5 6" key="1">
    <citation type="submission" date="2017-01" db="EMBL/GenBank/DDBJ databases">
        <title>Draft sequence of Acidihalobacter ferrooxidans strain DSM 14175 (strain V8).</title>
        <authorList>
            <person name="Khaleque H.N."/>
            <person name="Ramsay J.P."/>
            <person name="Murphy R.J.T."/>
            <person name="Kaksonen A.H."/>
            <person name="Boxall N.J."/>
            <person name="Watkin E.L.J."/>
        </authorList>
    </citation>
    <scope>NUCLEOTIDE SEQUENCE [LARGE SCALE GENOMIC DNA]</scope>
    <source>
        <strain evidence="5 6">V8</strain>
    </source>
</reference>
<sequence length="517" mass="55397">MNKPVLEFRQVGAREGKRRHARWPLRKLDVEVADGAVLGVAGVGKSLWLELACGWRAPDEGQVLIAGHSSLRLPSAVAAGVIWLGEGQPVWPRLKAIEALGIQADLHAGSTNKSDWQAALEQVDLAARAGTPCHRLTPGEKTRLQLALLWACAPRLVLIDAAVLDVDDALATALAQRIETLAQAGTAFVLGVTQPRWAESCERVLWLPEGRVTDTAQASSLQAMTLAVSGVEPALTLAKSANARIVSGEPGAVRLVSTGFTAWPDDVKPAPQTPTLGDAFAWQALKNASSPSATARQSGTAEPLLRLTRPGLRPLDADAAERDGLHCAQGEIVALTGAGASGLLAALVEGRRLEGTQVELFGRKRADFALRRRLGYLPPQPPAQMDYPAQAWLGWRAGVLGLSSKQAKARISEWSARLGVQAALPRPWAELRFAEKRLLQLLAAWLHQPALLLLDRPFAGLDPLAAETVRSVLLAWAAQGAGIVHVAAHYDEVWFADRAYQLERPATMPHAPRQAQA</sequence>
<name>A0A1P8UJH5_9GAMM</name>
<dbReference type="EMBL" id="CP019434">
    <property type="protein sequence ID" value="APZ43996.1"/>
    <property type="molecule type" value="Genomic_DNA"/>
</dbReference>
<organism evidence="5 6">
    <name type="scientific">Acidihalobacter ferrooxydans</name>
    <dbReference type="NCBI Taxonomy" id="1765967"/>
    <lineage>
        <taxon>Bacteria</taxon>
        <taxon>Pseudomonadati</taxon>
        <taxon>Pseudomonadota</taxon>
        <taxon>Gammaproteobacteria</taxon>
        <taxon>Chromatiales</taxon>
        <taxon>Ectothiorhodospiraceae</taxon>
        <taxon>Acidihalobacter</taxon>
    </lineage>
</organism>
<dbReference type="PANTHER" id="PTHR42939">
    <property type="entry name" value="ABC TRANSPORTER ATP-BINDING PROTEIN ALBC-RELATED"/>
    <property type="match status" value="1"/>
</dbReference>
<dbReference type="InterPro" id="IPR003439">
    <property type="entry name" value="ABC_transporter-like_ATP-bd"/>
</dbReference>
<dbReference type="OrthoDB" id="9805029at2"/>
<keyword evidence="6" id="KW-1185">Reference proteome</keyword>
<dbReference type="RefSeq" id="WP_076837619.1">
    <property type="nucleotide sequence ID" value="NZ_CP019434.1"/>
</dbReference>
<feature type="domain" description="ABC transporter" evidence="4">
    <location>
        <begin position="6"/>
        <end position="234"/>
    </location>
</feature>
<keyword evidence="2" id="KW-0547">Nucleotide-binding</keyword>
<evidence type="ECO:0000313" key="5">
    <source>
        <dbReference type="EMBL" id="APZ43996.1"/>
    </source>
</evidence>
<dbReference type="STRING" id="1765967.BW247_13600"/>
<dbReference type="Proteomes" id="UP000243807">
    <property type="component" value="Chromosome"/>
</dbReference>
<proteinExistence type="predicted"/>
<evidence type="ECO:0000256" key="3">
    <source>
        <dbReference type="ARBA" id="ARBA00022840"/>
    </source>
</evidence>
<dbReference type="InterPro" id="IPR027417">
    <property type="entry name" value="P-loop_NTPase"/>
</dbReference>
<dbReference type="GO" id="GO:0016887">
    <property type="term" value="F:ATP hydrolysis activity"/>
    <property type="evidence" value="ECO:0007669"/>
    <property type="project" value="InterPro"/>
</dbReference>
<keyword evidence="1" id="KW-0813">Transport</keyword>
<dbReference type="Pfam" id="PF00005">
    <property type="entry name" value="ABC_tran"/>
    <property type="match status" value="2"/>
</dbReference>
<evidence type="ECO:0000256" key="1">
    <source>
        <dbReference type="ARBA" id="ARBA00022448"/>
    </source>
</evidence>
<dbReference type="AlphaFoldDB" id="A0A1P8UJH5"/>
<evidence type="ECO:0000259" key="4">
    <source>
        <dbReference type="PROSITE" id="PS50893"/>
    </source>
</evidence>
<dbReference type="SUPFAM" id="SSF52540">
    <property type="entry name" value="P-loop containing nucleoside triphosphate hydrolases"/>
    <property type="match status" value="2"/>
</dbReference>
<dbReference type="GO" id="GO:0005524">
    <property type="term" value="F:ATP binding"/>
    <property type="evidence" value="ECO:0007669"/>
    <property type="project" value="UniProtKB-KW"/>
</dbReference>
<accession>A0A1P8UJH5</accession>
<evidence type="ECO:0000256" key="2">
    <source>
        <dbReference type="ARBA" id="ARBA00022741"/>
    </source>
</evidence>
<protein>
    <recommendedName>
        <fullName evidence="4">ABC transporter domain-containing protein</fullName>
    </recommendedName>
</protein>
<dbReference type="InterPro" id="IPR051782">
    <property type="entry name" value="ABC_Transporter_VariousFunc"/>
</dbReference>
<evidence type="ECO:0000313" key="6">
    <source>
        <dbReference type="Proteomes" id="UP000243807"/>
    </source>
</evidence>
<gene>
    <name evidence="5" type="ORF">BW247_13600</name>
</gene>
<keyword evidence="3" id="KW-0067">ATP-binding</keyword>